<keyword evidence="3" id="KW-0132">Cell division</keyword>
<dbReference type="InterPro" id="IPR039361">
    <property type="entry name" value="Cyclin"/>
</dbReference>
<evidence type="ECO:0000313" key="13">
    <source>
        <dbReference type="RefSeq" id="XP_040929809.1"/>
    </source>
</evidence>
<sequence length="397" mass="44486">MNFNTSVQYGSRTSKENVPPSSTTKPFQVQGSRQRSVLGVLSENEPRGRSSNQGSQLSRRSAASDCSQFNHLGCWSSSSYDVCVEEAREVVLAASGHEEVSGGCYPDNTEHLGPPLHSRPGSCRDALVQFEPDEPMLRPSEYTEDIHRHLREREMELRPRPDYLRKHPEVTGGMRLVLVDWLAEVTQEYKLCSETLHLAVNYVDRFLSRAARVTRAKLQLVGTAALLIAAKYEETSPPELGEFADVTDNAYTSRQLVRMEHFVLRVLRFDVAAPTASQFLRLFACVHAVCARTRSLALYVAELSLLEMEPFLQYPPSKVAAAAFCLASYTVDKSLWPDSLRVLTGYTVGDIAPCVAELHRLHVAAERRPEQAVRERFKSPEYYGVSWVTPPPALPFL</sequence>
<evidence type="ECO:0000256" key="5">
    <source>
        <dbReference type="ARBA" id="ARBA00023306"/>
    </source>
</evidence>
<evidence type="ECO:0000256" key="4">
    <source>
        <dbReference type="ARBA" id="ARBA00023127"/>
    </source>
</evidence>
<dbReference type="InterPro" id="IPR036915">
    <property type="entry name" value="Cyclin-like_sf"/>
</dbReference>
<proteinExistence type="inferred from homology"/>
<reference evidence="13" key="1">
    <citation type="submission" date="2025-08" db="UniProtKB">
        <authorList>
            <consortium name="RefSeq"/>
        </authorList>
    </citation>
    <scope>IDENTIFICATION</scope>
</reference>
<feature type="compositionally biased region" description="Polar residues" evidence="9">
    <location>
        <begin position="19"/>
        <end position="35"/>
    </location>
</feature>
<dbReference type="GO" id="GO:0051301">
    <property type="term" value="P:cell division"/>
    <property type="evidence" value="ECO:0007669"/>
    <property type="project" value="UniProtKB-KW"/>
</dbReference>
<dbReference type="GeneID" id="114870045"/>
<dbReference type="SUPFAM" id="SSF47954">
    <property type="entry name" value="Cyclin-like"/>
    <property type="match status" value="2"/>
</dbReference>
<dbReference type="InterPro" id="IPR048258">
    <property type="entry name" value="Cyclins_cyclin-box"/>
</dbReference>
<dbReference type="Proteomes" id="UP000515150">
    <property type="component" value="Chromosome 14"/>
</dbReference>
<dbReference type="InterPro" id="IPR004367">
    <property type="entry name" value="Cyclin_C-dom"/>
</dbReference>
<gene>
    <name evidence="13" type="primary">ccna1</name>
</gene>
<dbReference type="FunFam" id="1.10.472.10:FF:000001">
    <property type="entry name" value="G2/mitotic-specific cyclin"/>
    <property type="match status" value="1"/>
</dbReference>
<evidence type="ECO:0000259" key="11">
    <source>
        <dbReference type="SMART" id="SM01332"/>
    </source>
</evidence>
<feature type="region of interest" description="Disordered" evidence="9">
    <location>
        <begin position="1"/>
        <end position="59"/>
    </location>
</feature>
<dbReference type="KEGG" id="bspl:114870045"/>
<dbReference type="PROSITE" id="PS00292">
    <property type="entry name" value="CYCLINS"/>
    <property type="match status" value="1"/>
</dbReference>
<dbReference type="RefSeq" id="XP_040929809.1">
    <property type="nucleotide sequence ID" value="XM_041073875.2"/>
</dbReference>
<evidence type="ECO:0000256" key="9">
    <source>
        <dbReference type="SAM" id="MobiDB-lite"/>
    </source>
</evidence>
<organism evidence="12 13">
    <name type="scientific">Betta splendens</name>
    <name type="common">Siamese fighting fish</name>
    <dbReference type="NCBI Taxonomy" id="158456"/>
    <lineage>
        <taxon>Eukaryota</taxon>
        <taxon>Metazoa</taxon>
        <taxon>Chordata</taxon>
        <taxon>Craniata</taxon>
        <taxon>Vertebrata</taxon>
        <taxon>Euteleostomi</taxon>
        <taxon>Actinopterygii</taxon>
        <taxon>Neopterygii</taxon>
        <taxon>Teleostei</taxon>
        <taxon>Neoteleostei</taxon>
        <taxon>Acanthomorphata</taxon>
        <taxon>Anabantaria</taxon>
        <taxon>Anabantiformes</taxon>
        <taxon>Anabantoidei</taxon>
        <taxon>Osphronemidae</taxon>
        <taxon>Betta</taxon>
    </lineage>
</organism>
<dbReference type="AlphaFoldDB" id="A0A6P7PWU5"/>
<dbReference type="SMART" id="SM01332">
    <property type="entry name" value="Cyclin_C"/>
    <property type="match status" value="1"/>
</dbReference>
<comment type="subunit">
    <text evidence="6">Interacts with the CDK1 protein kinase to form a serine/threonine kinase holoenzyme complex also known as maturation promoting factor (MPF). The cyclin subunit imparts substrate specificity to the complex.</text>
</comment>
<feature type="domain" description="Cyclin-like" evidence="10">
    <location>
        <begin position="180"/>
        <end position="265"/>
    </location>
</feature>
<accession>A0A6P7PWU5</accession>
<keyword evidence="4 8" id="KW-0195">Cyclin</keyword>
<evidence type="ECO:0000313" key="12">
    <source>
        <dbReference type="Proteomes" id="UP000515150"/>
    </source>
</evidence>
<protein>
    <recommendedName>
        <fullName evidence="7">G2/mitotic-specific cyclin-B2</fullName>
    </recommendedName>
</protein>
<dbReference type="InterPro" id="IPR013763">
    <property type="entry name" value="Cyclin-like_dom"/>
</dbReference>
<dbReference type="Pfam" id="PF02984">
    <property type="entry name" value="Cyclin_C"/>
    <property type="match status" value="1"/>
</dbReference>
<keyword evidence="5" id="KW-0131">Cell cycle</keyword>
<name>A0A6P7PWU5_BETSP</name>
<dbReference type="OrthoDB" id="5590282at2759"/>
<evidence type="ECO:0000256" key="8">
    <source>
        <dbReference type="RuleBase" id="RU000383"/>
    </source>
</evidence>
<evidence type="ECO:0000256" key="2">
    <source>
        <dbReference type="ARBA" id="ARBA00006955"/>
    </source>
</evidence>
<dbReference type="SMART" id="SM00385">
    <property type="entry name" value="CYCLIN"/>
    <property type="match status" value="2"/>
</dbReference>
<dbReference type="InterPro" id="IPR006671">
    <property type="entry name" value="Cyclin_N"/>
</dbReference>
<evidence type="ECO:0000256" key="1">
    <source>
        <dbReference type="ARBA" id="ARBA00003222"/>
    </source>
</evidence>
<keyword evidence="12" id="KW-1185">Reference proteome</keyword>
<dbReference type="CTD" id="8900"/>
<feature type="compositionally biased region" description="Polar residues" evidence="9">
    <location>
        <begin position="49"/>
        <end position="59"/>
    </location>
</feature>
<evidence type="ECO:0000256" key="7">
    <source>
        <dbReference type="ARBA" id="ARBA00040980"/>
    </source>
</evidence>
<dbReference type="Pfam" id="PF00134">
    <property type="entry name" value="Cyclin_N"/>
    <property type="match status" value="1"/>
</dbReference>
<evidence type="ECO:0000256" key="6">
    <source>
        <dbReference type="ARBA" id="ARBA00025821"/>
    </source>
</evidence>
<feature type="domain" description="Cyclin-like" evidence="10">
    <location>
        <begin position="278"/>
        <end position="360"/>
    </location>
</feature>
<feature type="compositionally biased region" description="Polar residues" evidence="9">
    <location>
        <begin position="1"/>
        <end position="12"/>
    </location>
</feature>
<comment type="function">
    <text evidence="1">Essential for the control of the cell cycle at the G2/M (mitosis) transition.</text>
</comment>
<evidence type="ECO:0000259" key="10">
    <source>
        <dbReference type="SMART" id="SM00385"/>
    </source>
</evidence>
<dbReference type="Gene3D" id="1.10.472.10">
    <property type="entry name" value="Cyclin-like"/>
    <property type="match status" value="2"/>
</dbReference>
<dbReference type="PANTHER" id="PTHR10177">
    <property type="entry name" value="CYCLINS"/>
    <property type="match status" value="1"/>
</dbReference>
<feature type="domain" description="Cyclin C-terminal" evidence="11">
    <location>
        <begin position="274"/>
        <end position="390"/>
    </location>
</feature>
<comment type="similarity">
    <text evidence="2">Belongs to the cyclin family. Cyclin AB subfamily.</text>
</comment>
<evidence type="ECO:0000256" key="3">
    <source>
        <dbReference type="ARBA" id="ARBA00022618"/>
    </source>
</evidence>